<dbReference type="Proteomes" id="UP001172680">
    <property type="component" value="Unassembled WGS sequence"/>
</dbReference>
<accession>A0ACC2ZML4</accession>
<evidence type="ECO:0000313" key="1">
    <source>
        <dbReference type="EMBL" id="KAJ9648840.1"/>
    </source>
</evidence>
<dbReference type="EMBL" id="JAPDRP010000002">
    <property type="protein sequence ID" value="KAJ9648840.1"/>
    <property type="molecule type" value="Genomic_DNA"/>
</dbReference>
<reference evidence="1" key="1">
    <citation type="submission" date="2022-10" db="EMBL/GenBank/DDBJ databases">
        <title>Culturing micro-colonial fungi from biological soil crusts in the Mojave desert and describing Neophaeococcomyces mojavensis, and introducing the new genera and species Taxawa tesnikishii.</title>
        <authorList>
            <person name="Kurbessoian T."/>
            <person name="Stajich J.E."/>
        </authorList>
    </citation>
    <scope>NUCLEOTIDE SEQUENCE</scope>
    <source>
        <strain evidence="1">JES_115</strain>
    </source>
</reference>
<organism evidence="1 2">
    <name type="scientific">Coniosporium tulheliwenetii</name>
    <dbReference type="NCBI Taxonomy" id="3383036"/>
    <lineage>
        <taxon>Eukaryota</taxon>
        <taxon>Fungi</taxon>
        <taxon>Dikarya</taxon>
        <taxon>Ascomycota</taxon>
        <taxon>Pezizomycotina</taxon>
        <taxon>Dothideomycetes</taxon>
        <taxon>Dothideomycetes incertae sedis</taxon>
        <taxon>Coniosporium</taxon>
    </lineage>
</organism>
<gene>
    <name evidence="1" type="primary">HST2</name>
    <name evidence="1" type="ORF">H2199_000753</name>
</gene>
<name>A0ACC2ZML4_9PEZI</name>
<sequence>MGQDASTPVDESTQPQTLESRTLDGVAKYIKSGRAQRIVVMTGAGTSTSAGIPDFRSPETGLYANLSRLNLPYAEAVFDISYFRNNPLPFYTLARELYPGKYRPTITHSFIRLLHDKGLLLKLFTQNIDCLEREAGVPDDAIVEAHGSFARQSCIECRAPYPDEAMREMIATGDVPHCEECGGLVKPEIVFFGEQLPAAFFLNRMKPAEADLCIVMGTSLTVQPFASLPGFCTEGTPRVLINKERAGSLGSRADDVLLLGDCDECVRDLARACGWLEELEALWAKTAKEGKKDEKQEPEKSKDEAVEDEVDKLTKEVEQTLKLSNSHKSWLEQHLSEKQAKGAEKAGDEETGQEIDERNENRLIDPTTGVGMVKSDNAEQQKTDNDGGGGLGHIYPHIDKKSSL</sequence>
<keyword evidence="2" id="KW-1185">Reference proteome</keyword>
<proteinExistence type="predicted"/>
<evidence type="ECO:0000313" key="2">
    <source>
        <dbReference type="Proteomes" id="UP001172680"/>
    </source>
</evidence>
<comment type="caution">
    <text evidence="1">The sequence shown here is derived from an EMBL/GenBank/DDBJ whole genome shotgun (WGS) entry which is preliminary data.</text>
</comment>
<protein>
    <submittedName>
        <fullName evidence="1">Sir2 histone deacetylase Hst2</fullName>
    </submittedName>
</protein>